<dbReference type="Pfam" id="PF00583">
    <property type="entry name" value="Acetyltransf_1"/>
    <property type="match status" value="1"/>
</dbReference>
<accession>A0ABM7WIY8</accession>
<reference evidence="2 3" key="1">
    <citation type="submission" date="2022-01" db="EMBL/GenBank/DDBJ databases">
        <title>Novel bile acid biosynthetic pathways are enriched in the microbiome of centenarians.</title>
        <authorList>
            <person name="Sato Y."/>
            <person name="Atarashi K."/>
            <person name="Plichta R.D."/>
            <person name="Arai Y."/>
            <person name="Sasajima S."/>
            <person name="Kearney M.S."/>
            <person name="Suda W."/>
            <person name="Takeshita K."/>
            <person name="Sasaki T."/>
            <person name="Okamoto S."/>
            <person name="Skelly N.A."/>
            <person name="Okamura Y."/>
            <person name="Vlamakis H."/>
            <person name="Li Y."/>
            <person name="Tanoue T."/>
            <person name="Takei H."/>
            <person name="Nittono H."/>
            <person name="Narushima S."/>
            <person name="Irie J."/>
            <person name="Itoh H."/>
            <person name="Moriya K."/>
            <person name="Sugiura Y."/>
            <person name="Suematsu M."/>
            <person name="Moritoki N."/>
            <person name="Shibata S."/>
            <person name="Littman R.D."/>
            <person name="Fischbach A.M."/>
            <person name="Uwamino Y."/>
            <person name="Inoue T."/>
            <person name="Honda A."/>
            <person name="Hattori M."/>
            <person name="Murai T."/>
            <person name="Xavier J.R."/>
            <person name="Hirose N."/>
            <person name="Honda K."/>
        </authorList>
    </citation>
    <scope>NUCLEOTIDE SEQUENCE [LARGE SCALE GENOMIC DNA]</scope>
    <source>
        <strain evidence="2 3">CE91-St30</strain>
    </source>
</reference>
<sequence length="192" mass="20992">MELRKAEFSDLDRIMEILADGRSALAALGIDQWQGGYPAREVIEHDIARREGVVVDDENGNPVATAMVACREEFDYREITDGAWLTESLPGDPCYVVVHRVAVAGDRKNGGIGASILEYAAWLAEELGCSSVRIDTHPGNIPMQRLLEKNGFSKCGIICISHAEGATPERYAYEKMVGVAATREAKPLVAMR</sequence>
<evidence type="ECO:0000259" key="1">
    <source>
        <dbReference type="PROSITE" id="PS51186"/>
    </source>
</evidence>
<keyword evidence="3" id="KW-1185">Reference proteome</keyword>
<organism evidence="2 3">
    <name type="scientific">Raoultibacter timonensis</name>
    <dbReference type="NCBI Taxonomy" id="1907662"/>
    <lineage>
        <taxon>Bacteria</taxon>
        <taxon>Bacillati</taxon>
        <taxon>Actinomycetota</taxon>
        <taxon>Coriobacteriia</taxon>
        <taxon>Eggerthellales</taxon>
        <taxon>Eggerthellaceae</taxon>
        <taxon>Raoultibacter</taxon>
    </lineage>
</organism>
<dbReference type="InterPro" id="IPR016181">
    <property type="entry name" value="Acyl_CoA_acyltransferase"/>
</dbReference>
<evidence type="ECO:0000313" key="3">
    <source>
        <dbReference type="Proteomes" id="UP001320544"/>
    </source>
</evidence>
<dbReference type="InterPro" id="IPR000182">
    <property type="entry name" value="GNAT_dom"/>
</dbReference>
<dbReference type="Gene3D" id="3.40.630.30">
    <property type="match status" value="1"/>
</dbReference>
<name>A0ABM7WIY8_9ACTN</name>
<proteinExistence type="predicted"/>
<evidence type="ECO:0000313" key="2">
    <source>
        <dbReference type="EMBL" id="BDE96283.1"/>
    </source>
</evidence>
<gene>
    <name evidence="2" type="ORF">CE91St30_16160</name>
</gene>
<dbReference type="SUPFAM" id="SSF55729">
    <property type="entry name" value="Acyl-CoA N-acyltransferases (Nat)"/>
    <property type="match status" value="1"/>
</dbReference>
<feature type="domain" description="N-acetyltransferase" evidence="1">
    <location>
        <begin position="1"/>
        <end position="178"/>
    </location>
</feature>
<dbReference type="EMBL" id="AP025564">
    <property type="protein sequence ID" value="BDE96283.1"/>
    <property type="molecule type" value="Genomic_DNA"/>
</dbReference>
<dbReference type="PROSITE" id="PS51186">
    <property type="entry name" value="GNAT"/>
    <property type="match status" value="1"/>
</dbReference>
<protein>
    <submittedName>
        <fullName evidence="2">N-acetyltransferase</fullName>
    </submittedName>
</protein>
<dbReference type="Proteomes" id="UP001320544">
    <property type="component" value="Chromosome"/>
</dbReference>
<dbReference type="RefSeq" id="WP_244412547.1">
    <property type="nucleotide sequence ID" value="NZ_AP025564.1"/>
</dbReference>